<evidence type="ECO:0000313" key="16">
    <source>
        <dbReference type="Proteomes" id="UP001199469"/>
    </source>
</evidence>
<dbReference type="Pfam" id="PF00512">
    <property type="entry name" value="HisKA"/>
    <property type="match status" value="1"/>
</dbReference>
<keyword evidence="6" id="KW-0808">Transferase</keyword>
<dbReference type="EMBL" id="JAJNDB010000004">
    <property type="protein sequence ID" value="MCD2195574.1"/>
    <property type="molecule type" value="Genomic_DNA"/>
</dbReference>
<keyword evidence="10" id="KW-0067">ATP-binding</keyword>
<dbReference type="InterPro" id="IPR050980">
    <property type="entry name" value="2C_sensor_his_kinase"/>
</dbReference>
<dbReference type="PANTHER" id="PTHR44936:SF9">
    <property type="entry name" value="SENSOR PROTEIN CREC"/>
    <property type="match status" value="1"/>
</dbReference>
<evidence type="ECO:0000256" key="8">
    <source>
        <dbReference type="ARBA" id="ARBA00022741"/>
    </source>
</evidence>
<dbReference type="GO" id="GO:0016301">
    <property type="term" value="F:kinase activity"/>
    <property type="evidence" value="ECO:0007669"/>
    <property type="project" value="UniProtKB-KW"/>
</dbReference>
<protein>
    <recommendedName>
        <fullName evidence="3">histidine kinase</fullName>
        <ecNumber evidence="3">2.7.13.3</ecNumber>
    </recommendedName>
</protein>
<keyword evidence="5" id="KW-0597">Phosphoprotein</keyword>
<keyword evidence="11" id="KW-0472">Membrane</keyword>
<keyword evidence="4" id="KW-1003">Cell membrane</keyword>
<dbReference type="SUPFAM" id="SSF55874">
    <property type="entry name" value="ATPase domain of HSP90 chaperone/DNA topoisomerase II/histidine kinase"/>
    <property type="match status" value="1"/>
</dbReference>
<dbReference type="CDD" id="cd00082">
    <property type="entry name" value="HisKA"/>
    <property type="match status" value="1"/>
</dbReference>
<keyword evidence="12" id="KW-0902">Two-component regulatory system</keyword>
<comment type="catalytic activity">
    <reaction evidence="1">
        <text>ATP + protein L-histidine = ADP + protein N-phospho-L-histidine.</text>
        <dbReference type="EC" id="2.7.13.3"/>
    </reaction>
</comment>
<dbReference type="InterPro" id="IPR005467">
    <property type="entry name" value="His_kinase_dom"/>
</dbReference>
<dbReference type="InterPro" id="IPR003660">
    <property type="entry name" value="HAMP_dom"/>
</dbReference>
<keyword evidence="8" id="KW-0547">Nucleotide-binding</keyword>
<organism evidence="15 16">
    <name type="scientific">Actinomycetospora endophytica</name>
    <dbReference type="NCBI Taxonomy" id="2291215"/>
    <lineage>
        <taxon>Bacteria</taxon>
        <taxon>Bacillati</taxon>
        <taxon>Actinomycetota</taxon>
        <taxon>Actinomycetes</taxon>
        <taxon>Pseudonocardiales</taxon>
        <taxon>Pseudonocardiaceae</taxon>
        <taxon>Actinomycetospora</taxon>
    </lineage>
</organism>
<dbReference type="PROSITE" id="PS50109">
    <property type="entry name" value="HIS_KIN"/>
    <property type="match status" value="1"/>
</dbReference>
<name>A0ABS8PBP4_9PSEU</name>
<evidence type="ECO:0000256" key="4">
    <source>
        <dbReference type="ARBA" id="ARBA00022475"/>
    </source>
</evidence>
<dbReference type="Gene3D" id="3.30.565.10">
    <property type="entry name" value="Histidine kinase-like ATPase, C-terminal domain"/>
    <property type="match status" value="1"/>
</dbReference>
<evidence type="ECO:0000256" key="9">
    <source>
        <dbReference type="ARBA" id="ARBA00022777"/>
    </source>
</evidence>
<evidence type="ECO:0000256" key="7">
    <source>
        <dbReference type="ARBA" id="ARBA00022692"/>
    </source>
</evidence>
<dbReference type="PANTHER" id="PTHR44936">
    <property type="entry name" value="SENSOR PROTEIN CREC"/>
    <property type="match status" value="1"/>
</dbReference>
<comment type="subcellular location">
    <subcellularLocation>
        <location evidence="2">Cell membrane</location>
        <topology evidence="2">Multi-pass membrane protein</topology>
    </subcellularLocation>
</comment>
<dbReference type="SMART" id="SM00387">
    <property type="entry name" value="HATPase_c"/>
    <property type="match status" value="1"/>
</dbReference>
<accession>A0ABS8PBP4</accession>
<comment type="caution">
    <text evidence="15">The sequence shown here is derived from an EMBL/GenBank/DDBJ whole genome shotgun (WGS) entry which is preliminary data.</text>
</comment>
<dbReference type="SMART" id="SM00388">
    <property type="entry name" value="HisKA"/>
    <property type="match status" value="1"/>
</dbReference>
<reference evidence="15 16" key="1">
    <citation type="submission" date="2021-11" db="EMBL/GenBank/DDBJ databases">
        <title>Draft genome sequence of Actinomycetospora sp. SF1 isolated from the rhizosphere soil.</title>
        <authorList>
            <person name="Duangmal K."/>
            <person name="Chantavorakit T."/>
        </authorList>
    </citation>
    <scope>NUCLEOTIDE SEQUENCE [LARGE SCALE GENOMIC DNA]</scope>
    <source>
        <strain evidence="15 16">TBRC 5722</strain>
    </source>
</reference>
<proteinExistence type="predicted"/>
<evidence type="ECO:0000259" key="14">
    <source>
        <dbReference type="PROSITE" id="PS50885"/>
    </source>
</evidence>
<dbReference type="RefSeq" id="WP_230736792.1">
    <property type="nucleotide sequence ID" value="NZ_JAJNDB010000004.1"/>
</dbReference>
<feature type="domain" description="Histidine kinase" evidence="13">
    <location>
        <begin position="233"/>
        <end position="434"/>
    </location>
</feature>
<evidence type="ECO:0000256" key="2">
    <source>
        <dbReference type="ARBA" id="ARBA00004651"/>
    </source>
</evidence>
<dbReference type="Proteomes" id="UP001199469">
    <property type="component" value="Unassembled WGS sequence"/>
</dbReference>
<dbReference type="InterPro" id="IPR003594">
    <property type="entry name" value="HATPase_dom"/>
</dbReference>
<gene>
    <name evidence="15" type="ORF">LQ327_19580</name>
</gene>
<dbReference type="Gene3D" id="6.10.340.10">
    <property type="match status" value="1"/>
</dbReference>
<dbReference type="Pfam" id="PF02518">
    <property type="entry name" value="HATPase_c"/>
    <property type="match status" value="1"/>
</dbReference>
<evidence type="ECO:0000313" key="15">
    <source>
        <dbReference type="EMBL" id="MCD2195574.1"/>
    </source>
</evidence>
<dbReference type="Gene3D" id="1.10.287.130">
    <property type="match status" value="1"/>
</dbReference>
<evidence type="ECO:0000256" key="3">
    <source>
        <dbReference type="ARBA" id="ARBA00012438"/>
    </source>
</evidence>
<sequence length="448" mass="46052">MQARIIRFAMVVSLVAIAVFGLPLAIGAARYYVVDEQSGLEDDAQAAADGVAPLLAAGNVPLNVSPVSADSPGAVYGLDGHKITGDGPDRLAPALAGALNGRVVRASAGGEYVVAVPILVGDRRVGVLRASHEENQAEERTAVTWGVMVVLAAAAVGGSRLVARRLAVRLSAPLEVLAADAARLGDGDFTVSEPVPAGRRDPVPEIAAVHHSLAVTATRLDELLTRERAFSAETSHQLRTPLAGLRLRLEEAASLPPGSPQVAAAVDGALDAADRLDRTVEELLRLAREPAGTPPEELDVQDLVERVAAEVRADGVPDGRSIAAAAEDPDLRARASTAAVRQILAVLMENALTHGSGQVTVTVRDAGPAVAVDVADEGSLAEDETALFANRSGDSDGHGIGLALARRLAEAQGGRLRLRSSAPTTVTLLLPASEVADEDPGEGTIVGA</sequence>
<dbReference type="InterPro" id="IPR003661">
    <property type="entry name" value="HisK_dim/P_dom"/>
</dbReference>
<keyword evidence="9 15" id="KW-0418">Kinase</keyword>
<feature type="domain" description="HAMP" evidence="14">
    <location>
        <begin position="168"/>
        <end position="225"/>
    </location>
</feature>
<evidence type="ECO:0000259" key="13">
    <source>
        <dbReference type="PROSITE" id="PS50109"/>
    </source>
</evidence>
<evidence type="ECO:0000256" key="10">
    <source>
        <dbReference type="ARBA" id="ARBA00022840"/>
    </source>
</evidence>
<evidence type="ECO:0000256" key="12">
    <source>
        <dbReference type="ARBA" id="ARBA00023012"/>
    </source>
</evidence>
<dbReference type="InterPro" id="IPR036097">
    <property type="entry name" value="HisK_dim/P_sf"/>
</dbReference>
<keyword evidence="16" id="KW-1185">Reference proteome</keyword>
<dbReference type="PROSITE" id="PS50885">
    <property type="entry name" value="HAMP"/>
    <property type="match status" value="1"/>
</dbReference>
<dbReference type="SUPFAM" id="SSF47384">
    <property type="entry name" value="Homodimeric domain of signal transducing histidine kinase"/>
    <property type="match status" value="1"/>
</dbReference>
<evidence type="ECO:0000256" key="11">
    <source>
        <dbReference type="ARBA" id="ARBA00022989"/>
    </source>
</evidence>
<evidence type="ECO:0000256" key="1">
    <source>
        <dbReference type="ARBA" id="ARBA00000085"/>
    </source>
</evidence>
<evidence type="ECO:0000256" key="5">
    <source>
        <dbReference type="ARBA" id="ARBA00022553"/>
    </source>
</evidence>
<dbReference type="EC" id="2.7.13.3" evidence="3"/>
<evidence type="ECO:0000256" key="6">
    <source>
        <dbReference type="ARBA" id="ARBA00022679"/>
    </source>
</evidence>
<keyword evidence="11" id="KW-1133">Transmembrane helix</keyword>
<keyword evidence="7" id="KW-0812">Transmembrane</keyword>
<dbReference type="InterPro" id="IPR036890">
    <property type="entry name" value="HATPase_C_sf"/>
</dbReference>